<feature type="signal peptide" evidence="2">
    <location>
        <begin position="1"/>
        <end position="24"/>
    </location>
</feature>
<dbReference type="SUPFAM" id="SSF47473">
    <property type="entry name" value="EF-hand"/>
    <property type="match status" value="1"/>
</dbReference>
<keyword evidence="2" id="KW-0732">Signal</keyword>
<sequence length="145" mass="15143">MKKQVMAAACGLLLLGSWIQDAGADDGQDGAASTSPAGAPPGGLAGDASKNPDMTAFAKEVDTNGDGKMSREEWLAKGLPISSFNMFEKGRGYVTLDDYQKNPAPPGIDLNGDGTLTVEEFKQFDKMMSARQGANPPPAPPRSNP</sequence>
<dbReference type="InterPro" id="IPR018247">
    <property type="entry name" value="EF_Hand_1_Ca_BS"/>
</dbReference>
<evidence type="ECO:0000313" key="4">
    <source>
        <dbReference type="EMBL" id="MBB6253260.1"/>
    </source>
</evidence>
<evidence type="ECO:0000259" key="3">
    <source>
        <dbReference type="PROSITE" id="PS50222"/>
    </source>
</evidence>
<protein>
    <recommendedName>
        <fullName evidence="3">EF-hand domain-containing protein</fullName>
    </recommendedName>
</protein>
<organism evidence="4 5">
    <name type="scientific">Nitrospirillum iridis</name>
    <dbReference type="NCBI Taxonomy" id="765888"/>
    <lineage>
        <taxon>Bacteria</taxon>
        <taxon>Pseudomonadati</taxon>
        <taxon>Pseudomonadota</taxon>
        <taxon>Alphaproteobacteria</taxon>
        <taxon>Rhodospirillales</taxon>
        <taxon>Azospirillaceae</taxon>
        <taxon>Nitrospirillum</taxon>
    </lineage>
</organism>
<gene>
    <name evidence="4" type="ORF">FHS74_003829</name>
</gene>
<dbReference type="EMBL" id="JACIIZ010000011">
    <property type="protein sequence ID" value="MBB6253260.1"/>
    <property type="molecule type" value="Genomic_DNA"/>
</dbReference>
<feature type="chain" id="PRO_5030903677" description="EF-hand domain-containing protein" evidence="2">
    <location>
        <begin position="25"/>
        <end position="145"/>
    </location>
</feature>
<feature type="region of interest" description="Disordered" evidence="1">
    <location>
        <begin position="24"/>
        <end position="69"/>
    </location>
</feature>
<dbReference type="AlphaFoldDB" id="A0A7X0EEQ1"/>
<dbReference type="Pfam" id="PF13202">
    <property type="entry name" value="EF-hand_5"/>
    <property type="match status" value="2"/>
</dbReference>
<dbReference type="RefSeq" id="WP_184803837.1">
    <property type="nucleotide sequence ID" value="NZ_JACIIZ010000011.1"/>
</dbReference>
<dbReference type="InterPro" id="IPR002048">
    <property type="entry name" value="EF_hand_dom"/>
</dbReference>
<dbReference type="InterPro" id="IPR011992">
    <property type="entry name" value="EF-hand-dom_pair"/>
</dbReference>
<reference evidence="4 5" key="1">
    <citation type="submission" date="2020-08" db="EMBL/GenBank/DDBJ databases">
        <title>Genomic Encyclopedia of Type Strains, Phase IV (KMG-IV): sequencing the most valuable type-strain genomes for metagenomic binning, comparative biology and taxonomic classification.</title>
        <authorList>
            <person name="Goeker M."/>
        </authorList>
    </citation>
    <scope>NUCLEOTIDE SEQUENCE [LARGE SCALE GENOMIC DNA]</scope>
    <source>
        <strain evidence="4 5">DSM 22198</strain>
    </source>
</reference>
<dbReference type="PROSITE" id="PS50222">
    <property type="entry name" value="EF_HAND_2"/>
    <property type="match status" value="1"/>
</dbReference>
<name>A0A7X0EEQ1_9PROT</name>
<evidence type="ECO:0000256" key="2">
    <source>
        <dbReference type="SAM" id="SignalP"/>
    </source>
</evidence>
<comment type="caution">
    <text evidence="4">The sequence shown here is derived from an EMBL/GenBank/DDBJ whole genome shotgun (WGS) entry which is preliminary data.</text>
</comment>
<evidence type="ECO:0000256" key="1">
    <source>
        <dbReference type="SAM" id="MobiDB-lite"/>
    </source>
</evidence>
<feature type="domain" description="EF-hand" evidence="3">
    <location>
        <begin position="108"/>
        <end position="131"/>
    </location>
</feature>
<accession>A0A7X0EEQ1</accession>
<dbReference type="GO" id="GO:0005509">
    <property type="term" value="F:calcium ion binding"/>
    <property type="evidence" value="ECO:0007669"/>
    <property type="project" value="InterPro"/>
</dbReference>
<keyword evidence="5" id="KW-1185">Reference proteome</keyword>
<dbReference type="PROSITE" id="PS00018">
    <property type="entry name" value="EF_HAND_1"/>
    <property type="match status" value="2"/>
</dbReference>
<proteinExistence type="predicted"/>
<dbReference type="Gene3D" id="1.10.238.10">
    <property type="entry name" value="EF-hand"/>
    <property type="match status" value="1"/>
</dbReference>
<evidence type="ECO:0000313" key="5">
    <source>
        <dbReference type="Proteomes" id="UP000539175"/>
    </source>
</evidence>
<dbReference type="Proteomes" id="UP000539175">
    <property type="component" value="Unassembled WGS sequence"/>
</dbReference>